<keyword evidence="3" id="KW-1185">Reference proteome</keyword>
<feature type="transmembrane region" description="Helical" evidence="1">
    <location>
        <begin position="86"/>
        <end position="105"/>
    </location>
</feature>
<proteinExistence type="predicted"/>
<dbReference type="AlphaFoldDB" id="A0A5B9Y5R0"/>
<dbReference type="Proteomes" id="UP000323144">
    <property type="component" value="Chromosome"/>
</dbReference>
<protein>
    <submittedName>
        <fullName evidence="2">Uncharacterized protein</fullName>
    </submittedName>
</protein>
<keyword evidence="1" id="KW-1133">Transmembrane helix</keyword>
<name>A0A5B9Y5R0_9MOLU</name>
<evidence type="ECO:0000313" key="2">
    <source>
        <dbReference type="EMBL" id="QEH62039.1"/>
    </source>
</evidence>
<dbReference type="RefSeq" id="WP_166508410.1">
    <property type="nucleotide sequence ID" value="NZ_CP043026.1"/>
</dbReference>
<accession>A0A5B9Y5R0</accession>
<dbReference type="KEGG" id="schi:SCHIN_v1c08440"/>
<evidence type="ECO:0000313" key="3">
    <source>
        <dbReference type="Proteomes" id="UP000323144"/>
    </source>
</evidence>
<feature type="transmembrane region" description="Helical" evidence="1">
    <location>
        <begin position="12"/>
        <end position="28"/>
    </location>
</feature>
<dbReference type="EMBL" id="CP043026">
    <property type="protein sequence ID" value="QEH62039.1"/>
    <property type="molecule type" value="Genomic_DNA"/>
</dbReference>
<gene>
    <name evidence="2" type="ORF">SCHIN_v1c08440</name>
</gene>
<feature type="transmembrane region" description="Helical" evidence="1">
    <location>
        <begin position="34"/>
        <end position="52"/>
    </location>
</feature>
<feature type="transmembrane region" description="Helical" evidence="1">
    <location>
        <begin position="111"/>
        <end position="129"/>
    </location>
</feature>
<organism evidence="2 3">
    <name type="scientific">Spiroplasma chinense</name>
    <dbReference type="NCBI Taxonomy" id="216932"/>
    <lineage>
        <taxon>Bacteria</taxon>
        <taxon>Bacillati</taxon>
        <taxon>Mycoplasmatota</taxon>
        <taxon>Mollicutes</taxon>
        <taxon>Entomoplasmatales</taxon>
        <taxon>Spiroplasmataceae</taxon>
        <taxon>Spiroplasma</taxon>
    </lineage>
</organism>
<sequence length="215" mass="25067">MFKNTKNKSTAKITFSVLLAISILGLLADLGLLFRLFQAAILISIVAVYFVYQFRMWKMIRKNYNDLKEDNFSHSNASMDKREIKILIYNLIFVIFILITNFTLNSSHQKTPVFLEATLYFSIIWYLALKIELAKGYIIKRIITSVLINIWKLVSLLIKSIKTFGTKIIEMINKKLIIFSLKVKQVFLINKGQQQYSIKMKNQIYLSTILNGDYL</sequence>
<keyword evidence="1" id="KW-0472">Membrane</keyword>
<evidence type="ECO:0000256" key="1">
    <source>
        <dbReference type="SAM" id="Phobius"/>
    </source>
</evidence>
<keyword evidence="1" id="KW-0812">Transmembrane</keyword>
<reference evidence="2 3" key="1">
    <citation type="submission" date="2019-08" db="EMBL/GenBank/DDBJ databases">
        <title>Complete genome sequence of Spiroplasma chinense CCH (DSM 19755).</title>
        <authorList>
            <person name="Shen H.-Y."/>
            <person name="Lin Y.-C."/>
            <person name="Chou L."/>
            <person name="Kuo C.-H."/>
        </authorList>
    </citation>
    <scope>NUCLEOTIDE SEQUENCE [LARGE SCALE GENOMIC DNA]</scope>
    <source>
        <strain evidence="2 3">CCH</strain>
    </source>
</reference>